<dbReference type="RefSeq" id="WP_091240319.1">
    <property type="nucleotide sequence ID" value="NZ_FNAG01000002.1"/>
</dbReference>
<evidence type="ECO:0000313" key="2">
    <source>
        <dbReference type="EMBL" id="SDD41512.1"/>
    </source>
</evidence>
<dbReference type="AlphaFoldDB" id="A0A1G6UJI1"/>
<evidence type="ECO:0000256" key="1">
    <source>
        <dbReference type="SAM" id="Phobius"/>
    </source>
</evidence>
<feature type="transmembrane region" description="Helical" evidence="1">
    <location>
        <begin position="157"/>
        <end position="177"/>
    </location>
</feature>
<dbReference type="OrthoDB" id="7061949at2"/>
<keyword evidence="3" id="KW-1185">Reference proteome</keyword>
<gene>
    <name evidence="2" type="ORF">SAMN04488509_102369</name>
</gene>
<keyword evidence="1" id="KW-1133">Transmembrane helix</keyword>
<organism evidence="2 3">
    <name type="scientific">Aquimonas voraii</name>
    <dbReference type="NCBI Taxonomy" id="265719"/>
    <lineage>
        <taxon>Bacteria</taxon>
        <taxon>Pseudomonadati</taxon>
        <taxon>Pseudomonadota</taxon>
        <taxon>Gammaproteobacteria</taxon>
        <taxon>Lysobacterales</taxon>
        <taxon>Lysobacteraceae</taxon>
        <taxon>Aquimonas</taxon>
    </lineage>
</organism>
<sequence>MVPQLNLWTELPRDVGRLLTFRRMGPGVRSHAGAYLGFGLAMSWLAGIGRYRDNPRAELWQLAGLGSVAYVFSLALLLWLLILPLRARRWSYRNVLLFVCLTSPPALLYAIPVERFMSGEAALATNAWFLGIVASWRVALLLVFLKRDAGLQAWEAIVACLLPLALIVVSLALLNLEHVVFNLMSGIRAEDQSANDAAYGVVVLLSLFSFVASPLLAIAYLWLVFHRRQFATRPR</sequence>
<keyword evidence="1" id="KW-0812">Transmembrane</keyword>
<protein>
    <recommendedName>
        <fullName evidence="4">Yip1 domain-containing protein</fullName>
    </recommendedName>
</protein>
<feature type="transmembrane region" description="Helical" evidence="1">
    <location>
        <begin position="197"/>
        <end position="225"/>
    </location>
</feature>
<feature type="transmembrane region" description="Helical" evidence="1">
    <location>
        <begin position="125"/>
        <end position="145"/>
    </location>
</feature>
<keyword evidence="1" id="KW-0472">Membrane</keyword>
<feature type="transmembrane region" description="Helical" evidence="1">
    <location>
        <begin position="32"/>
        <end position="51"/>
    </location>
</feature>
<reference evidence="2 3" key="1">
    <citation type="submission" date="2016-10" db="EMBL/GenBank/DDBJ databases">
        <authorList>
            <person name="de Groot N.N."/>
        </authorList>
    </citation>
    <scope>NUCLEOTIDE SEQUENCE [LARGE SCALE GENOMIC DNA]</scope>
    <source>
        <strain evidence="2 3">DSM 16957</strain>
    </source>
</reference>
<feature type="transmembrane region" description="Helical" evidence="1">
    <location>
        <begin position="95"/>
        <end position="113"/>
    </location>
</feature>
<evidence type="ECO:0008006" key="4">
    <source>
        <dbReference type="Google" id="ProtNLM"/>
    </source>
</evidence>
<dbReference type="Proteomes" id="UP000199603">
    <property type="component" value="Unassembled WGS sequence"/>
</dbReference>
<dbReference type="EMBL" id="FNAG01000002">
    <property type="protein sequence ID" value="SDD41512.1"/>
    <property type="molecule type" value="Genomic_DNA"/>
</dbReference>
<dbReference type="STRING" id="265719.SAMN04488509_102369"/>
<feature type="transmembrane region" description="Helical" evidence="1">
    <location>
        <begin position="63"/>
        <end position="83"/>
    </location>
</feature>
<proteinExistence type="predicted"/>
<accession>A0A1G6UJI1</accession>
<evidence type="ECO:0000313" key="3">
    <source>
        <dbReference type="Proteomes" id="UP000199603"/>
    </source>
</evidence>
<name>A0A1G6UJI1_9GAMM</name>